<dbReference type="AlphaFoldDB" id="A0A2V3VH93"/>
<name>A0A2V3VH93_9SPHN</name>
<protein>
    <submittedName>
        <fullName evidence="1">Uncharacterized protein</fullName>
    </submittedName>
</protein>
<comment type="caution">
    <text evidence="1">The sequence shown here is derived from an EMBL/GenBank/DDBJ whole genome shotgun (WGS) entry which is preliminary data.</text>
</comment>
<sequence length="67" mass="7197">MPAWLRCFGTEPTGEAYDDALRQNAAVITGQPCGRGDGELCQAKELESLGEFTGFMESTGEPGQSRK</sequence>
<dbReference type="EMBL" id="QJJM01000001">
    <property type="protein sequence ID" value="PXW79415.1"/>
    <property type="molecule type" value="Genomic_DNA"/>
</dbReference>
<dbReference type="Proteomes" id="UP000248014">
    <property type="component" value="Unassembled WGS sequence"/>
</dbReference>
<reference evidence="1 2" key="1">
    <citation type="submission" date="2018-05" db="EMBL/GenBank/DDBJ databases">
        <title>Genomic Encyclopedia of Type Strains, Phase IV (KMG-IV): sequencing the most valuable type-strain genomes for metagenomic binning, comparative biology and taxonomic classification.</title>
        <authorList>
            <person name="Goeker M."/>
        </authorList>
    </citation>
    <scope>NUCLEOTIDE SEQUENCE [LARGE SCALE GENOMIC DNA]</scope>
    <source>
        <strain evidence="1 2">DSM 3183</strain>
    </source>
</reference>
<evidence type="ECO:0000313" key="1">
    <source>
        <dbReference type="EMBL" id="PXW79415.1"/>
    </source>
</evidence>
<keyword evidence="2" id="KW-1185">Reference proteome</keyword>
<proteinExistence type="predicted"/>
<evidence type="ECO:0000313" key="2">
    <source>
        <dbReference type="Proteomes" id="UP000248014"/>
    </source>
</evidence>
<accession>A0A2V3VH93</accession>
<gene>
    <name evidence="1" type="ORF">C7451_101482</name>
</gene>
<organism evidence="1 2">
    <name type="scientific">Blastomonas natatoria</name>
    <dbReference type="NCBI Taxonomy" id="34015"/>
    <lineage>
        <taxon>Bacteria</taxon>
        <taxon>Pseudomonadati</taxon>
        <taxon>Pseudomonadota</taxon>
        <taxon>Alphaproteobacteria</taxon>
        <taxon>Sphingomonadales</taxon>
        <taxon>Sphingomonadaceae</taxon>
        <taxon>Blastomonas</taxon>
    </lineage>
</organism>